<evidence type="ECO:0000313" key="4">
    <source>
        <dbReference type="Proteomes" id="UP001305647"/>
    </source>
</evidence>
<dbReference type="EMBL" id="MU863627">
    <property type="protein sequence ID" value="KAK4103826.1"/>
    <property type="molecule type" value="Genomic_DNA"/>
</dbReference>
<accession>A0AAN6T4E4</accession>
<gene>
    <name evidence="3" type="ORF">N658DRAFT_556878</name>
</gene>
<feature type="coiled-coil region" evidence="1">
    <location>
        <begin position="40"/>
        <end position="92"/>
    </location>
</feature>
<reference evidence="3" key="1">
    <citation type="journal article" date="2023" name="Mol. Phylogenet. Evol.">
        <title>Genome-scale phylogeny and comparative genomics of the fungal order Sordariales.</title>
        <authorList>
            <person name="Hensen N."/>
            <person name="Bonometti L."/>
            <person name="Westerberg I."/>
            <person name="Brannstrom I.O."/>
            <person name="Guillou S."/>
            <person name="Cros-Aarteil S."/>
            <person name="Calhoun S."/>
            <person name="Haridas S."/>
            <person name="Kuo A."/>
            <person name="Mondo S."/>
            <person name="Pangilinan J."/>
            <person name="Riley R."/>
            <person name="LaButti K."/>
            <person name="Andreopoulos B."/>
            <person name="Lipzen A."/>
            <person name="Chen C."/>
            <person name="Yan M."/>
            <person name="Daum C."/>
            <person name="Ng V."/>
            <person name="Clum A."/>
            <person name="Steindorff A."/>
            <person name="Ohm R.A."/>
            <person name="Martin F."/>
            <person name="Silar P."/>
            <person name="Natvig D.O."/>
            <person name="Lalanne C."/>
            <person name="Gautier V."/>
            <person name="Ament-Velasquez S.L."/>
            <person name="Kruys A."/>
            <person name="Hutchinson M.I."/>
            <person name="Powell A.J."/>
            <person name="Barry K."/>
            <person name="Miller A.N."/>
            <person name="Grigoriev I.V."/>
            <person name="Debuchy R."/>
            <person name="Gladieux P."/>
            <person name="Hiltunen Thoren M."/>
            <person name="Johannesson H."/>
        </authorList>
    </citation>
    <scope>NUCLEOTIDE SEQUENCE</scope>
    <source>
        <strain evidence="3">CBS 757.83</strain>
    </source>
</reference>
<name>A0AAN6T4E4_9PEZI</name>
<feature type="region of interest" description="Disordered" evidence="2">
    <location>
        <begin position="116"/>
        <end position="146"/>
    </location>
</feature>
<evidence type="ECO:0000256" key="1">
    <source>
        <dbReference type="SAM" id="Coils"/>
    </source>
</evidence>
<protein>
    <submittedName>
        <fullName evidence="3">Uncharacterized protein</fullName>
    </submittedName>
</protein>
<keyword evidence="4" id="KW-1185">Reference proteome</keyword>
<keyword evidence="1" id="KW-0175">Coiled coil</keyword>
<proteinExistence type="predicted"/>
<feature type="region of interest" description="Disordered" evidence="2">
    <location>
        <begin position="260"/>
        <end position="308"/>
    </location>
</feature>
<sequence>MAEMLGAAIAGKGVGQVLDVGHNSCVLSLIEGFYCLTRKLRDTEEQLSELKDLRERELEQFRGMTEEWMETREAYKAEIKRLELVLATESKDGVASVALARHGSLVDRAGSKQFRDKVKQLSSSQHRGSKKEQGIPGPPSLAEATTSHNTLSAIPRILDSESDVLVSRILERREMEEWMARQQQRREGRVRAGPVFVRSRGAPESRDSLEQASTFKLSPDPVLTADGSIEMQSLNRPVQGNGVRQPRALPALTADSELVLSDSSTSTETGSGRLALKSIGKVNGEPKTARKQHSEPSPAADRERKGKVKLPRLWTKSGHFSVKGGSEGTPLDKKQRRRCYSFEKGDDEVLSVTSPTWLPEVFSPPQSPVGDAAAAQAEGNQFLSVAPEESAALRAGLGILSTAMSGPGCVSIKHSTSANTVKWVGEGDKVRRVVTVKTGHGQRADSA</sequence>
<organism evidence="3 4">
    <name type="scientific">Parathielavia hyrcaniae</name>
    <dbReference type="NCBI Taxonomy" id="113614"/>
    <lineage>
        <taxon>Eukaryota</taxon>
        <taxon>Fungi</taxon>
        <taxon>Dikarya</taxon>
        <taxon>Ascomycota</taxon>
        <taxon>Pezizomycotina</taxon>
        <taxon>Sordariomycetes</taxon>
        <taxon>Sordariomycetidae</taxon>
        <taxon>Sordariales</taxon>
        <taxon>Chaetomiaceae</taxon>
        <taxon>Parathielavia</taxon>
    </lineage>
</organism>
<dbReference type="AlphaFoldDB" id="A0AAN6T4E4"/>
<feature type="compositionally biased region" description="Low complexity" evidence="2">
    <location>
        <begin position="261"/>
        <end position="272"/>
    </location>
</feature>
<reference evidence="3" key="2">
    <citation type="submission" date="2023-05" db="EMBL/GenBank/DDBJ databases">
        <authorList>
            <consortium name="Lawrence Berkeley National Laboratory"/>
            <person name="Steindorff A."/>
            <person name="Hensen N."/>
            <person name="Bonometti L."/>
            <person name="Westerberg I."/>
            <person name="Brannstrom I.O."/>
            <person name="Guillou S."/>
            <person name="Cros-Aarteil S."/>
            <person name="Calhoun S."/>
            <person name="Haridas S."/>
            <person name="Kuo A."/>
            <person name="Mondo S."/>
            <person name="Pangilinan J."/>
            <person name="Riley R."/>
            <person name="Labutti K."/>
            <person name="Andreopoulos B."/>
            <person name="Lipzen A."/>
            <person name="Chen C."/>
            <person name="Yanf M."/>
            <person name="Daum C."/>
            <person name="Ng V."/>
            <person name="Clum A."/>
            <person name="Ohm R."/>
            <person name="Martin F."/>
            <person name="Silar P."/>
            <person name="Natvig D."/>
            <person name="Lalanne C."/>
            <person name="Gautier V."/>
            <person name="Ament-Velasquez S.L."/>
            <person name="Kruys A."/>
            <person name="Hutchinson M.I."/>
            <person name="Powell A.J."/>
            <person name="Barry K."/>
            <person name="Miller A.N."/>
            <person name="Grigoriev I.V."/>
            <person name="Debuchy R."/>
            <person name="Gladieux P."/>
            <person name="Thoren M.H."/>
            <person name="Johannesson H."/>
        </authorList>
    </citation>
    <scope>NUCLEOTIDE SEQUENCE</scope>
    <source>
        <strain evidence="3">CBS 757.83</strain>
    </source>
</reference>
<dbReference type="Proteomes" id="UP001305647">
    <property type="component" value="Unassembled WGS sequence"/>
</dbReference>
<evidence type="ECO:0000313" key="3">
    <source>
        <dbReference type="EMBL" id="KAK4103826.1"/>
    </source>
</evidence>
<comment type="caution">
    <text evidence="3">The sequence shown here is derived from an EMBL/GenBank/DDBJ whole genome shotgun (WGS) entry which is preliminary data.</text>
</comment>
<evidence type="ECO:0000256" key="2">
    <source>
        <dbReference type="SAM" id="MobiDB-lite"/>
    </source>
</evidence>